<evidence type="ECO:0000313" key="9">
    <source>
        <dbReference type="EMBL" id="VUC26172.1"/>
    </source>
</evidence>
<accession>A0ABY6U7U2</accession>
<comment type="subcellular location">
    <subcellularLocation>
        <location evidence="1">Membrane</location>
        <topology evidence="1">Multi-pass membrane protein</topology>
    </subcellularLocation>
</comment>
<evidence type="ECO:0000259" key="8">
    <source>
        <dbReference type="Pfam" id="PF20684"/>
    </source>
</evidence>
<reference evidence="9 10" key="1">
    <citation type="submission" date="2019-06" db="EMBL/GenBank/DDBJ databases">
        <authorList>
            <person name="Broberg M."/>
        </authorList>
    </citation>
    <scope>NUCLEOTIDE SEQUENCE [LARGE SCALE GENOMIC DNA]</scope>
</reference>
<dbReference type="EMBL" id="CABFNS010000743">
    <property type="protein sequence ID" value="VUC26172.1"/>
    <property type="molecule type" value="Genomic_DNA"/>
</dbReference>
<proteinExistence type="inferred from homology"/>
<feature type="transmembrane region" description="Helical" evidence="7">
    <location>
        <begin position="139"/>
        <end position="166"/>
    </location>
</feature>
<feature type="transmembrane region" description="Helical" evidence="7">
    <location>
        <begin position="186"/>
        <end position="209"/>
    </location>
</feature>
<feature type="transmembrane region" description="Helical" evidence="7">
    <location>
        <begin position="20"/>
        <end position="42"/>
    </location>
</feature>
<feature type="transmembrane region" description="Helical" evidence="7">
    <location>
        <begin position="255"/>
        <end position="278"/>
    </location>
</feature>
<evidence type="ECO:0000256" key="3">
    <source>
        <dbReference type="ARBA" id="ARBA00022989"/>
    </source>
</evidence>
<dbReference type="InterPro" id="IPR049326">
    <property type="entry name" value="Rhodopsin_dom_fungi"/>
</dbReference>
<evidence type="ECO:0000313" key="10">
    <source>
        <dbReference type="Proteomes" id="UP000766486"/>
    </source>
</evidence>
<evidence type="ECO:0000256" key="2">
    <source>
        <dbReference type="ARBA" id="ARBA00022692"/>
    </source>
</evidence>
<comment type="caution">
    <text evidence="9">The sequence shown here is derived from an EMBL/GenBank/DDBJ whole genome shotgun (WGS) entry which is preliminary data.</text>
</comment>
<feature type="transmembrane region" description="Helical" evidence="7">
    <location>
        <begin position="62"/>
        <end position="86"/>
    </location>
</feature>
<dbReference type="PANTHER" id="PTHR33048:SF47">
    <property type="entry name" value="INTEGRAL MEMBRANE PROTEIN-RELATED"/>
    <property type="match status" value="1"/>
</dbReference>
<feature type="transmembrane region" description="Helical" evidence="7">
    <location>
        <begin position="221"/>
        <end position="243"/>
    </location>
</feature>
<protein>
    <recommendedName>
        <fullName evidence="8">Rhodopsin domain-containing protein</fullName>
    </recommendedName>
</protein>
<organism evidence="9 10">
    <name type="scientific">Bionectria ochroleuca</name>
    <name type="common">Gliocladium roseum</name>
    <dbReference type="NCBI Taxonomy" id="29856"/>
    <lineage>
        <taxon>Eukaryota</taxon>
        <taxon>Fungi</taxon>
        <taxon>Dikarya</taxon>
        <taxon>Ascomycota</taxon>
        <taxon>Pezizomycotina</taxon>
        <taxon>Sordariomycetes</taxon>
        <taxon>Hypocreomycetidae</taxon>
        <taxon>Hypocreales</taxon>
        <taxon>Bionectriaceae</taxon>
        <taxon>Clonostachys</taxon>
    </lineage>
</organism>
<evidence type="ECO:0000256" key="1">
    <source>
        <dbReference type="ARBA" id="ARBA00004141"/>
    </source>
</evidence>
<dbReference type="Pfam" id="PF20684">
    <property type="entry name" value="Fung_rhodopsin"/>
    <property type="match status" value="1"/>
</dbReference>
<feature type="region of interest" description="Disordered" evidence="6">
    <location>
        <begin position="334"/>
        <end position="382"/>
    </location>
</feature>
<keyword evidence="4 7" id="KW-0472">Membrane</keyword>
<evidence type="ECO:0000256" key="6">
    <source>
        <dbReference type="SAM" id="MobiDB-lite"/>
    </source>
</evidence>
<evidence type="ECO:0000256" key="7">
    <source>
        <dbReference type="SAM" id="Phobius"/>
    </source>
</evidence>
<sequence>MTSITYLTEPPAGEDRFDDTFTMVPNILAAGIVTNTVALAAVVIRTYTKLREQRQPFQGDDFWIIVAMVASIVWFSLIAVGTSYGFGHRRWQVTRADFNEYTRLQTIGMLFSTAVTTCPKISLLLVYRRLTPSNSIHIATTIIIVFTALYTALNVGGGILGCVPVSAVFQPTIPEGAKCGPRRAFFILFGFSNAAVDIAIVILAAIMFVPLRLPKAKKISALLLFSGGLIICGIACARALLIFQPRDLWGEIPIFFLNVVECTGSIIIACTPVLSAFIKKHIRAFGTQGSSNQSREARQGYIRQPDHHKKPAPAPFQSESADAIVLRSIDNDEARSRGSKAGMLHVQHGSSRKSKETDVVTDVEIESTSSGKQIACQENLYK</sequence>
<evidence type="ECO:0000256" key="5">
    <source>
        <dbReference type="ARBA" id="ARBA00038359"/>
    </source>
</evidence>
<dbReference type="Proteomes" id="UP000766486">
    <property type="component" value="Unassembled WGS sequence"/>
</dbReference>
<keyword evidence="3 7" id="KW-1133">Transmembrane helix</keyword>
<name>A0ABY6U7U2_BIOOC</name>
<dbReference type="PANTHER" id="PTHR33048">
    <property type="entry name" value="PTH11-LIKE INTEGRAL MEMBRANE PROTEIN (AFU_ORTHOLOGUE AFUA_5G11245)"/>
    <property type="match status" value="1"/>
</dbReference>
<gene>
    <name evidence="9" type="ORF">CLO192961_LOCUS183070</name>
</gene>
<keyword evidence="2 7" id="KW-0812">Transmembrane</keyword>
<feature type="transmembrane region" description="Helical" evidence="7">
    <location>
        <begin position="106"/>
        <end position="127"/>
    </location>
</feature>
<feature type="domain" description="Rhodopsin" evidence="8">
    <location>
        <begin position="45"/>
        <end position="279"/>
    </location>
</feature>
<dbReference type="InterPro" id="IPR052337">
    <property type="entry name" value="SAT4-like"/>
</dbReference>
<keyword evidence="10" id="KW-1185">Reference proteome</keyword>
<comment type="similarity">
    <text evidence="5">Belongs to the SAT4 family.</text>
</comment>
<evidence type="ECO:0000256" key="4">
    <source>
        <dbReference type="ARBA" id="ARBA00023136"/>
    </source>
</evidence>